<accession>A0A6M8BDX1</accession>
<name>A0A6M8BDX1_9CYAN</name>
<sequence>MPNIAIATSELDLLRCFPVLLELRPHLVEAEFVAQVRRQAQHGFRIGYLSEEDAVKAVAGFRLTESLFAGPFLYVDDLITTESARSKGYGEALFGWLVDYARAHGCRSIELDSGVQRFAAHRFYLRQRMAIAAHHFSLPLTQR</sequence>
<dbReference type="Gene3D" id="3.40.630.30">
    <property type="match status" value="1"/>
</dbReference>
<evidence type="ECO:0000313" key="2">
    <source>
        <dbReference type="EMBL" id="QKD82480.1"/>
    </source>
</evidence>
<dbReference type="EMBL" id="CP053661">
    <property type="protein sequence ID" value="QKD82480.1"/>
    <property type="molecule type" value="Genomic_DNA"/>
</dbReference>
<proteinExistence type="predicted"/>
<dbReference type="PROSITE" id="PS51186">
    <property type="entry name" value="GNAT"/>
    <property type="match status" value="1"/>
</dbReference>
<gene>
    <name evidence="2" type="ORF">HPC62_10085</name>
</gene>
<dbReference type="AlphaFoldDB" id="A0A6M8BDX1"/>
<dbReference type="GO" id="GO:0016747">
    <property type="term" value="F:acyltransferase activity, transferring groups other than amino-acyl groups"/>
    <property type="evidence" value="ECO:0007669"/>
    <property type="project" value="InterPro"/>
</dbReference>
<reference evidence="2 3" key="1">
    <citation type="submission" date="2020-05" db="EMBL/GenBank/DDBJ databases">
        <title>Complete genome sequence of of a novel Thermoleptolyngbya strain isolated from hot springs of Ganzi, Sichuan China.</title>
        <authorList>
            <person name="Tang J."/>
            <person name="Daroch M."/>
            <person name="Li L."/>
            <person name="Waleron K."/>
            <person name="Waleron M."/>
            <person name="Waleron M."/>
        </authorList>
    </citation>
    <scope>NUCLEOTIDE SEQUENCE [LARGE SCALE GENOMIC DNA]</scope>
    <source>
        <strain evidence="2 3">PKUAC-SCTA183</strain>
    </source>
</reference>
<evidence type="ECO:0000313" key="3">
    <source>
        <dbReference type="Proteomes" id="UP000505210"/>
    </source>
</evidence>
<dbReference type="Pfam" id="PF00583">
    <property type="entry name" value="Acetyltransf_1"/>
    <property type="match status" value="1"/>
</dbReference>
<keyword evidence="3" id="KW-1185">Reference proteome</keyword>
<dbReference type="RefSeq" id="WP_172355316.1">
    <property type="nucleotide sequence ID" value="NZ_CP053661.1"/>
</dbReference>
<dbReference type="InterPro" id="IPR016181">
    <property type="entry name" value="Acyl_CoA_acyltransferase"/>
</dbReference>
<feature type="domain" description="N-acetyltransferase" evidence="1">
    <location>
        <begin position="2"/>
        <end position="143"/>
    </location>
</feature>
<dbReference type="Proteomes" id="UP000505210">
    <property type="component" value="Chromosome"/>
</dbReference>
<organism evidence="2 3">
    <name type="scientific">Thermoleptolyngbya sichuanensis A183</name>
    <dbReference type="NCBI Taxonomy" id="2737172"/>
    <lineage>
        <taxon>Bacteria</taxon>
        <taxon>Bacillati</taxon>
        <taxon>Cyanobacteriota</taxon>
        <taxon>Cyanophyceae</taxon>
        <taxon>Oculatellales</taxon>
        <taxon>Oculatellaceae</taxon>
        <taxon>Thermoleptolyngbya</taxon>
        <taxon>Thermoleptolyngbya sichuanensis</taxon>
    </lineage>
</organism>
<dbReference type="KEGG" id="theu:HPC62_10085"/>
<keyword evidence="2" id="KW-0808">Transferase</keyword>
<dbReference type="SUPFAM" id="SSF55729">
    <property type="entry name" value="Acyl-CoA N-acyltransferases (Nat)"/>
    <property type="match status" value="1"/>
</dbReference>
<evidence type="ECO:0000259" key="1">
    <source>
        <dbReference type="PROSITE" id="PS51186"/>
    </source>
</evidence>
<protein>
    <submittedName>
        <fullName evidence="2">GNAT family N-acetyltransferase</fullName>
    </submittedName>
</protein>
<dbReference type="InterPro" id="IPR000182">
    <property type="entry name" value="GNAT_dom"/>
</dbReference>
<dbReference type="CDD" id="cd04301">
    <property type="entry name" value="NAT_SF"/>
    <property type="match status" value="1"/>
</dbReference>